<name>A0A368T355_9ACTN</name>
<comment type="caution">
    <text evidence="3">The sequence shown here is derived from an EMBL/GenBank/DDBJ whole genome shotgun (WGS) entry which is preliminary data.</text>
</comment>
<dbReference type="OrthoDB" id="207675at2"/>
<dbReference type="AlphaFoldDB" id="A0A368T355"/>
<feature type="compositionally biased region" description="Polar residues" evidence="1">
    <location>
        <begin position="10"/>
        <end position="21"/>
    </location>
</feature>
<evidence type="ECO:0000313" key="4">
    <source>
        <dbReference type="Proteomes" id="UP000253318"/>
    </source>
</evidence>
<evidence type="ECO:0000256" key="1">
    <source>
        <dbReference type="SAM" id="MobiDB-lite"/>
    </source>
</evidence>
<dbReference type="SUPFAM" id="SSF52540">
    <property type="entry name" value="P-loop containing nucleoside triphosphate hydrolases"/>
    <property type="match status" value="1"/>
</dbReference>
<dbReference type="PANTHER" id="PTHR42698">
    <property type="entry name" value="GTPASE ERA"/>
    <property type="match status" value="1"/>
</dbReference>
<dbReference type="EMBL" id="QEIN01000129">
    <property type="protein sequence ID" value="RCV56463.1"/>
    <property type="molecule type" value="Genomic_DNA"/>
</dbReference>
<gene>
    <name evidence="3" type="ORF">DEF24_16615</name>
</gene>
<feature type="compositionally biased region" description="Low complexity" evidence="1">
    <location>
        <begin position="23"/>
        <end position="37"/>
    </location>
</feature>
<feature type="region of interest" description="Disordered" evidence="1">
    <location>
        <begin position="1"/>
        <end position="82"/>
    </location>
</feature>
<dbReference type="InterPro" id="IPR027417">
    <property type="entry name" value="P-loop_NTPase"/>
</dbReference>
<sequence>MTRPPAVPATTEQVGSTSDNATEPPEVAAPAVEAPPASRRQPEPAGRSAALPDAPPAAPRPVGARSRAKHRGPVASDAQLERRLEEMRTRVRGIEFAPGLPGASEGETARADVLDQLNDYLLPRVRNADTPLLIAVAGSTGAGKSTLVNSLVGEQVTTTGVRRPTTNSPVLACNPADVHWFSEAAFLPSLPRVRQEGLAMPGKDGMLVLAASECMPEGVALLDTPDVDSAVSAHHEFAAKFLDAADLWVFVTTSRRYADARVWEFLQVARDRDTSLAVVLSRVPRRGREQLTAHFGAMLAANGLGHAARFTIPETDQIAGGRFTANTADQIRSYLADVAGDLAKRDLVSRRTFVGVLDSFRTRVPELARQVEVQAEAARTLAAAAERAYSAGLADIDEATRNGSLLRGKVLARWQDVAASGELGRSLRVRGRRKAKPEGMGSRAQALEKAIRDAVEALVVSTAERAAEDAVERWGEIPGARELAESHGLTTLPEDLPRQARAAVAEWQRRVVGLIASDGVTKRSVARFVTYDEEAFALVLIIGLLGFGTSEVAVSGGDSAAPQRLLKAVFGAESLRNIGATARQDLHDRISALFEGEQRRFADALAAARIPGDDDAAQLHQATNNLEIAR</sequence>
<dbReference type="GO" id="GO:0019843">
    <property type="term" value="F:rRNA binding"/>
    <property type="evidence" value="ECO:0007669"/>
    <property type="project" value="TreeGrafter"/>
</dbReference>
<accession>A0A368T355</accession>
<dbReference type="Gene3D" id="3.40.50.300">
    <property type="entry name" value="P-loop containing nucleotide triphosphate hydrolases"/>
    <property type="match status" value="1"/>
</dbReference>
<protein>
    <submittedName>
        <fullName evidence="3">ABC transporter</fullName>
    </submittedName>
</protein>
<evidence type="ECO:0000259" key="2">
    <source>
        <dbReference type="Pfam" id="PF00350"/>
    </source>
</evidence>
<dbReference type="GO" id="GO:0000028">
    <property type="term" value="P:ribosomal small subunit assembly"/>
    <property type="evidence" value="ECO:0007669"/>
    <property type="project" value="TreeGrafter"/>
</dbReference>
<dbReference type="PANTHER" id="PTHR42698:SF1">
    <property type="entry name" value="GTPASE ERA, MITOCHONDRIAL"/>
    <property type="match status" value="1"/>
</dbReference>
<dbReference type="GO" id="GO:0005525">
    <property type="term" value="F:GTP binding"/>
    <property type="evidence" value="ECO:0007669"/>
    <property type="project" value="InterPro"/>
</dbReference>
<dbReference type="InterPro" id="IPR005662">
    <property type="entry name" value="GTPase_Era-like"/>
</dbReference>
<dbReference type="Proteomes" id="UP000253318">
    <property type="component" value="Unassembled WGS sequence"/>
</dbReference>
<dbReference type="GO" id="GO:0043024">
    <property type="term" value="F:ribosomal small subunit binding"/>
    <property type="evidence" value="ECO:0007669"/>
    <property type="project" value="TreeGrafter"/>
</dbReference>
<organism evidence="3 4">
    <name type="scientific">Marinitenerispora sediminis</name>
    <dbReference type="NCBI Taxonomy" id="1931232"/>
    <lineage>
        <taxon>Bacteria</taxon>
        <taxon>Bacillati</taxon>
        <taxon>Actinomycetota</taxon>
        <taxon>Actinomycetes</taxon>
        <taxon>Streptosporangiales</taxon>
        <taxon>Nocardiopsidaceae</taxon>
        <taxon>Marinitenerispora</taxon>
    </lineage>
</organism>
<keyword evidence="4" id="KW-1185">Reference proteome</keyword>
<evidence type="ECO:0000313" key="3">
    <source>
        <dbReference type="EMBL" id="RCV56463.1"/>
    </source>
</evidence>
<proteinExistence type="predicted"/>
<reference evidence="3 4" key="1">
    <citation type="submission" date="2018-04" db="EMBL/GenBank/DDBJ databases">
        <title>Novel actinobacteria from marine sediment.</title>
        <authorList>
            <person name="Ng Z.Y."/>
            <person name="Tan G.Y.A."/>
        </authorList>
    </citation>
    <scope>NUCLEOTIDE SEQUENCE [LARGE SCALE GENOMIC DNA]</scope>
    <source>
        <strain evidence="3 4">TPS81</strain>
    </source>
</reference>
<feature type="domain" description="Dynamin N-terminal" evidence="2">
    <location>
        <begin position="134"/>
        <end position="275"/>
    </location>
</feature>
<dbReference type="RefSeq" id="WP_114400206.1">
    <property type="nucleotide sequence ID" value="NZ_QEIM01000193.1"/>
</dbReference>
<dbReference type="InterPro" id="IPR045063">
    <property type="entry name" value="Dynamin_N"/>
</dbReference>
<dbReference type="GO" id="GO:0005829">
    <property type="term" value="C:cytosol"/>
    <property type="evidence" value="ECO:0007669"/>
    <property type="project" value="TreeGrafter"/>
</dbReference>
<dbReference type="Pfam" id="PF00350">
    <property type="entry name" value="Dynamin_N"/>
    <property type="match status" value="1"/>
</dbReference>